<dbReference type="InterPro" id="IPR051914">
    <property type="entry name" value="FAD-linked_OxidoTrans_Type4"/>
</dbReference>
<evidence type="ECO:0000313" key="5">
    <source>
        <dbReference type="Proteomes" id="UP000601587"/>
    </source>
</evidence>
<organism evidence="4 5">
    <name type="scientific">Lactobacillus helveticus</name>
    <name type="common">Lactobacillus suntoryeus</name>
    <dbReference type="NCBI Taxonomy" id="1587"/>
    <lineage>
        <taxon>Bacteria</taxon>
        <taxon>Bacillati</taxon>
        <taxon>Bacillota</taxon>
        <taxon>Bacilli</taxon>
        <taxon>Lactobacillales</taxon>
        <taxon>Lactobacillaceae</taxon>
        <taxon>Lactobacillus</taxon>
    </lineage>
</organism>
<comment type="caution">
    <text evidence="4">The sequence shown here is derived from an EMBL/GenBank/DDBJ whole genome shotgun (WGS) entry which is preliminary data.</text>
</comment>
<evidence type="ECO:0000259" key="3">
    <source>
        <dbReference type="PROSITE" id="PS51387"/>
    </source>
</evidence>
<dbReference type="InterPro" id="IPR016169">
    <property type="entry name" value="FAD-bd_PCMH_sub2"/>
</dbReference>
<dbReference type="InterPro" id="IPR006094">
    <property type="entry name" value="Oxid_FAD_bind_N"/>
</dbReference>
<dbReference type="Pfam" id="PF01565">
    <property type="entry name" value="FAD_binding_4"/>
    <property type="match status" value="1"/>
</dbReference>
<keyword evidence="1" id="KW-0285">Flavoprotein</keyword>
<accession>A0A9Q5BVS1</accession>
<proteinExistence type="predicted"/>
<dbReference type="InterPro" id="IPR016166">
    <property type="entry name" value="FAD-bd_PCMH"/>
</dbReference>
<name>A0A9Q5BVS1_LACHE</name>
<dbReference type="PROSITE" id="PS51387">
    <property type="entry name" value="FAD_PCMH"/>
    <property type="match status" value="1"/>
</dbReference>
<evidence type="ECO:0000313" key="4">
    <source>
        <dbReference type="EMBL" id="NRN91807.1"/>
    </source>
</evidence>
<keyword evidence="2" id="KW-0560">Oxidoreductase</keyword>
<dbReference type="PANTHER" id="PTHR42934:SF2">
    <property type="entry name" value="GLYCOLATE OXIDASE SUBUNIT GLCD"/>
    <property type="match status" value="1"/>
</dbReference>
<dbReference type="InterPro" id="IPR036318">
    <property type="entry name" value="FAD-bd_PCMH-like_sf"/>
</dbReference>
<evidence type="ECO:0000256" key="2">
    <source>
        <dbReference type="ARBA" id="ARBA00023002"/>
    </source>
</evidence>
<dbReference type="EMBL" id="WCGB01000026">
    <property type="protein sequence ID" value="NRN91807.1"/>
    <property type="molecule type" value="Genomic_DNA"/>
</dbReference>
<evidence type="ECO:0000256" key="1">
    <source>
        <dbReference type="ARBA" id="ARBA00022630"/>
    </source>
</evidence>
<dbReference type="Proteomes" id="UP000601587">
    <property type="component" value="Unassembled WGS sequence"/>
</dbReference>
<dbReference type="Gene3D" id="3.30.465.10">
    <property type="match status" value="1"/>
</dbReference>
<feature type="domain" description="FAD-binding PCMH-type" evidence="3">
    <location>
        <begin position="40"/>
        <end position="157"/>
    </location>
</feature>
<dbReference type="SUPFAM" id="SSF56176">
    <property type="entry name" value="FAD-binding/transporter-associated domain-like"/>
    <property type="match status" value="1"/>
</dbReference>
<dbReference type="GO" id="GO:0071949">
    <property type="term" value="F:FAD binding"/>
    <property type="evidence" value="ECO:0007669"/>
    <property type="project" value="InterPro"/>
</dbReference>
<reference evidence="4" key="1">
    <citation type="submission" date="2019-09" db="EMBL/GenBank/DDBJ databases">
        <title>Comparative genomic analysis of Lactobacillus helveticus.</title>
        <authorList>
            <person name="Zhang H."/>
            <person name="Chen Y."/>
            <person name="Zhong Z."/>
        </authorList>
    </citation>
    <scope>NUCLEOTIDE SEQUENCE</scope>
    <source>
        <strain evidence="4">IMAU50013</strain>
    </source>
</reference>
<dbReference type="AlphaFoldDB" id="A0A9Q5BVS1"/>
<dbReference type="GO" id="GO:0016491">
    <property type="term" value="F:oxidoreductase activity"/>
    <property type="evidence" value="ECO:0007669"/>
    <property type="project" value="UniProtKB-KW"/>
</dbReference>
<sequence>MEYHKINQDDLKVLSSYISDPARFITNPTTHWDHDQFNTVCAMPDLVIQPVTNEEVQKVVKYASDHNIPIVPRGNSTGLMGANLTVEGGISLDMIKMNKLLEYDPTSLTMTVQAGMRLIDIEKFLADKPFSYMPAPAMHWALICGNIDTDAGRIKSC</sequence>
<dbReference type="PANTHER" id="PTHR42934">
    <property type="entry name" value="GLYCOLATE OXIDASE SUBUNIT GLCD"/>
    <property type="match status" value="1"/>
</dbReference>
<gene>
    <name evidence="4" type="ORF">IMAU50013_01352</name>
</gene>
<protein>
    <submittedName>
        <fullName evidence="4">FAD-linked oxidoreductase</fullName>
    </submittedName>
</protein>